<evidence type="ECO:0000313" key="2">
    <source>
        <dbReference type="Proteomes" id="UP000053300"/>
    </source>
</evidence>
<protein>
    <submittedName>
        <fullName evidence="1">Uncharacterized protein</fullName>
    </submittedName>
</protein>
<evidence type="ECO:0000313" key="1">
    <source>
        <dbReference type="EMBL" id="KUF39860.1"/>
    </source>
</evidence>
<dbReference type="Proteomes" id="UP000053300">
    <property type="component" value="Unassembled WGS sequence"/>
</dbReference>
<organism evidence="1 2">
    <name type="scientific">Comamonas kerstersii</name>
    <dbReference type="NCBI Taxonomy" id="225992"/>
    <lineage>
        <taxon>Bacteria</taxon>
        <taxon>Pseudomonadati</taxon>
        <taxon>Pseudomonadota</taxon>
        <taxon>Betaproteobacteria</taxon>
        <taxon>Burkholderiales</taxon>
        <taxon>Comamonadaceae</taxon>
        <taxon>Comamonas</taxon>
    </lineage>
</organism>
<proteinExistence type="predicted"/>
<sequence length="114" mass="13075">MVIAPYPFQLQNQQELASANLRKNKSIQPNIKAKAQAKTLFSGKWLTQQKLIGRLKKDGIWTFLKQVNVCSKTSPPTMAAIFWQFIHKFLPKDHARKLMPRAASRLLLMKSVNI</sequence>
<keyword evidence="2" id="KW-1185">Reference proteome</keyword>
<dbReference type="EMBL" id="LPXH01000034">
    <property type="protein sequence ID" value="KUF39860.1"/>
    <property type="molecule type" value="Genomic_DNA"/>
</dbReference>
<name>A0A0W7YY06_9BURK</name>
<accession>A0A0W7YY06</accession>
<reference evidence="1 2" key="1">
    <citation type="submission" date="2015-12" db="EMBL/GenBank/DDBJ databases">
        <title>Complete genome sequence of a multi-drug resistant strain Acidovorax sp. 12322-1.</title>
        <authorList>
            <person name="Ming D."/>
            <person name="Wang M."/>
            <person name="Hu S."/>
            <person name="Zhou Y."/>
            <person name="Jiang T."/>
        </authorList>
    </citation>
    <scope>NUCLEOTIDE SEQUENCE [LARGE SCALE GENOMIC DNA]</scope>
    <source>
        <strain evidence="1 2">12322-1</strain>
    </source>
</reference>
<dbReference type="AlphaFoldDB" id="A0A0W7YY06"/>
<comment type="caution">
    <text evidence="1">The sequence shown here is derived from an EMBL/GenBank/DDBJ whole genome shotgun (WGS) entry which is preliminary data.</text>
</comment>
<gene>
    <name evidence="1" type="ORF">AS359_13545</name>
</gene>